<proteinExistence type="predicted"/>
<dbReference type="InParanoid" id="A0A166A114"/>
<keyword evidence="1" id="KW-0812">Transmembrane</keyword>
<feature type="domain" description="DUF6535" evidence="2">
    <location>
        <begin position="75"/>
        <end position="253"/>
    </location>
</feature>
<dbReference type="EMBL" id="KV426121">
    <property type="protein sequence ID" value="KZV87589.1"/>
    <property type="molecule type" value="Genomic_DNA"/>
</dbReference>
<evidence type="ECO:0000313" key="4">
    <source>
        <dbReference type="Proteomes" id="UP000077266"/>
    </source>
</evidence>
<name>A0A166A114_EXIGL</name>
<evidence type="ECO:0000256" key="1">
    <source>
        <dbReference type="SAM" id="Phobius"/>
    </source>
</evidence>
<gene>
    <name evidence="3" type="ORF">EXIGLDRAFT_839864</name>
</gene>
<reference evidence="3 4" key="1">
    <citation type="journal article" date="2016" name="Mol. Biol. Evol.">
        <title>Comparative Genomics of Early-Diverging Mushroom-Forming Fungi Provides Insights into the Origins of Lignocellulose Decay Capabilities.</title>
        <authorList>
            <person name="Nagy L.G."/>
            <person name="Riley R."/>
            <person name="Tritt A."/>
            <person name="Adam C."/>
            <person name="Daum C."/>
            <person name="Floudas D."/>
            <person name="Sun H."/>
            <person name="Yadav J.S."/>
            <person name="Pangilinan J."/>
            <person name="Larsson K.H."/>
            <person name="Matsuura K."/>
            <person name="Barry K."/>
            <person name="Labutti K."/>
            <person name="Kuo R."/>
            <person name="Ohm R.A."/>
            <person name="Bhattacharya S.S."/>
            <person name="Shirouzu T."/>
            <person name="Yoshinaga Y."/>
            <person name="Martin F.M."/>
            <person name="Grigoriev I.V."/>
            <person name="Hibbett D.S."/>
        </authorList>
    </citation>
    <scope>NUCLEOTIDE SEQUENCE [LARGE SCALE GENOMIC DNA]</scope>
    <source>
        <strain evidence="3 4">HHB12029</strain>
    </source>
</reference>
<dbReference type="STRING" id="1314781.A0A166A114"/>
<feature type="transmembrane region" description="Helical" evidence="1">
    <location>
        <begin position="99"/>
        <end position="116"/>
    </location>
</feature>
<dbReference type="Proteomes" id="UP000077266">
    <property type="component" value="Unassembled WGS sequence"/>
</dbReference>
<dbReference type="AlphaFoldDB" id="A0A166A114"/>
<accession>A0A166A114</accession>
<protein>
    <recommendedName>
        <fullName evidence="2">DUF6535 domain-containing protein</fullName>
    </recommendedName>
</protein>
<sequence>MCAGPTTERGVGDKTIHDIDIMPAASLDSLSAVAPEGQVPPLRQTYAAEQLDTEFKRKYPPDPFGEEMAPNARVWKVYRDEATIQDEAMLDGWNKTLDILLIFAGLFSAVATAFIVESYKAFQPDFAEYTARALFILMSARNGSGTMDPLPALPDPGVVIVSTQTRWINGLWFTSLSLSLGVALLCILVKQWLGQYKDRITASTESPQSWARRRALYHEGIKRWQLPAFIAVLPLLLHIALFLFLGGLVTLIWDLDTTIAVIMATLTAVLSTFYTICLVLPQWYVDSPTATPLAEQMGNILPSLRRAALGVAHLILDICFTWDTGLYRRRLVRAASSTKASVQKSVRAFASYNPRDTWRRWAAVILSLPGHLRLFHADPEILEHLVNYRRERARFRERRELTGRLDAAIIRWMTSDCSLPDIDIVAFEATAALHPASRAAELLGESGHTLFSAAAGNAVDVAGRAAAVARRFKAYLCCMPGRDLDGYTVDWLGITSDAMTLDDYDIPILSTLLNGGFTRISNDALRDYLLSVHAAEIRQPAPFLTSTGLQVLKFLGVSLSNRILIVGCLDFQLLAAEDLEQVTRTILTQISCRDHDGHAQLDPSCAVNLFCGLATNPDDHGLDETCRRVITSIILQFQIPLDSLRGQYASLHCSMETYLIWLTSHLDEMHSWQPSDVLKVASMVRIVVGNAHRLRLRTPTKDLNLIAITVRLFECAQKIRHRQQSDWYNIVTFTSTIPFIAFFADNEPSTSHDWAAAGLRQHPVAPIQLPLNSTSARASEIAQYLVEAINNGPLGLLTRRDGKGSLWQFVTEAWVEHGEHHRSWIALAHLLATHLCVYSRRYRAEIEDITDEFFAYGWEKRLAVIIDTTVHSDFLRHCIELRPNWWPSMLAHIEALEDTAGNMLPEAKACARQIQAKVVGGKMGPCMKCPS</sequence>
<keyword evidence="4" id="KW-1185">Reference proteome</keyword>
<evidence type="ECO:0000313" key="3">
    <source>
        <dbReference type="EMBL" id="KZV87589.1"/>
    </source>
</evidence>
<keyword evidence="1" id="KW-1133">Transmembrane helix</keyword>
<dbReference type="Pfam" id="PF20153">
    <property type="entry name" value="DUF6535"/>
    <property type="match status" value="1"/>
</dbReference>
<evidence type="ECO:0000259" key="2">
    <source>
        <dbReference type="Pfam" id="PF20153"/>
    </source>
</evidence>
<feature type="transmembrane region" description="Helical" evidence="1">
    <location>
        <begin position="171"/>
        <end position="189"/>
    </location>
</feature>
<organism evidence="3 4">
    <name type="scientific">Exidia glandulosa HHB12029</name>
    <dbReference type="NCBI Taxonomy" id="1314781"/>
    <lineage>
        <taxon>Eukaryota</taxon>
        <taxon>Fungi</taxon>
        <taxon>Dikarya</taxon>
        <taxon>Basidiomycota</taxon>
        <taxon>Agaricomycotina</taxon>
        <taxon>Agaricomycetes</taxon>
        <taxon>Auriculariales</taxon>
        <taxon>Exidiaceae</taxon>
        <taxon>Exidia</taxon>
    </lineage>
</organism>
<feature type="transmembrane region" description="Helical" evidence="1">
    <location>
        <begin position="259"/>
        <end position="280"/>
    </location>
</feature>
<dbReference type="InterPro" id="IPR045338">
    <property type="entry name" value="DUF6535"/>
</dbReference>
<keyword evidence="1" id="KW-0472">Membrane</keyword>
<feature type="transmembrane region" description="Helical" evidence="1">
    <location>
        <begin position="228"/>
        <end position="253"/>
    </location>
</feature>